<accession>A0A6A5TU39</accession>
<dbReference type="AlphaFoldDB" id="A0A6A5TU39"/>
<keyword evidence="3" id="KW-1185">Reference proteome</keyword>
<dbReference type="EMBL" id="ML977010">
    <property type="protein sequence ID" value="KAF1952427.1"/>
    <property type="molecule type" value="Genomic_DNA"/>
</dbReference>
<evidence type="ECO:0000313" key="3">
    <source>
        <dbReference type="Proteomes" id="UP000800035"/>
    </source>
</evidence>
<organism evidence="2 3">
    <name type="scientific">Byssothecium circinans</name>
    <dbReference type="NCBI Taxonomy" id="147558"/>
    <lineage>
        <taxon>Eukaryota</taxon>
        <taxon>Fungi</taxon>
        <taxon>Dikarya</taxon>
        <taxon>Ascomycota</taxon>
        <taxon>Pezizomycotina</taxon>
        <taxon>Dothideomycetes</taxon>
        <taxon>Pleosporomycetidae</taxon>
        <taxon>Pleosporales</taxon>
        <taxon>Massarineae</taxon>
        <taxon>Massarinaceae</taxon>
        <taxon>Byssothecium</taxon>
    </lineage>
</organism>
<proteinExistence type="predicted"/>
<gene>
    <name evidence="2" type="ORF">CC80DRAFT_507907</name>
</gene>
<evidence type="ECO:0000256" key="1">
    <source>
        <dbReference type="SAM" id="MobiDB-lite"/>
    </source>
</evidence>
<reference evidence="2" key="1">
    <citation type="journal article" date="2020" name="Stud. Mycol.">
        <title>101 Dothideomycetes genomes: a test case for predicting lifestyles and emergence of pathogens.</title>
        <authorList>
            <person name="Haridas S."/>
            <person name="Albert R."/>
            <person name="Binder M."/>
            <person name="Bloem J."/>
            <person name="Labutti K."/>
            <person name="Salamov A."/>
            <person name="Andreopoulos B."/>
            <person name="Baker S."/>
            <person name="Barry K."/>
            <person name="Bills G."/>
            <person name="Bluhm B."/>
            <person name="Cannon C."/>
            <person name="Castanera R."/>
            <person name="Culley D."/>
            <person name="Daum C."/>
            <person name="Ezra D."/>
            <person name="Gonzalez J."/>
            <person name="Henrissat B."/>
            <person name="Kuo A."/>
            <person name="Liang C."/>
            <person name="Lipzen A."/>
            <person name="Lutzoni F."/>
            <person name="Magnuson J."/>
            <person name="Mondo S."/>
            <person name="Nolan M."/>
            <person name="Ohm R."/>
            <person name="Pangilinan J."/>
            <person name="Park H.-J."/>
            <person name="Ramirez L."/>
            <person name="Alfaro M."/>
            <person name="Sun H."/>
            <person name="Tritt A."/>
            <person name="Yoshinaga Y."/>
            <person name="Zwiers L.-H."/>
            <person name="Turgeon B."/>
            <person name="Goodwin S."/>
            <person name="Spatafora J."/>
            <person name="Crous P."/>
            <person name="Grigoriev I."/>
        </authorList>
    </citation>
    <scope>NUCLEOTIDE SEQUENCE</scope>
    <source>
        <strain evidence="2">CBS 675.92</strain>
    </source>
</reference>
<dbReference type="Proteomes" id="UP000800035">
    <property type="component" value="Unassembled WGS sequence"/>
</dbReference>
<feature type="region of interest" description="Disordered" evidence="1">
    <location>
        <begin position="160"/>
        <end position="212"/>
    </location>
</feature>
<evidence type="ECO:0000313" key="2">
    <source>
        <dbReference type="EMBL" id="KAF1952427.1"/>
    </source>
</evidence>
<sequence>MYANNEIPRRWRRIKPAEQKDILQNVCRLMEKSGVRKLPEEDLIAWRMRRVWKNMRRTRAAAEAREKYVEEHKATIPDSDADISAHINTMRRHVRFQIYPYAEAHPDKTWTEIPMSVRSRIFESVNVKLEEGGIPPVDRDFMEYQMQMALMYWKIQNNRRAAAAREDDGEEEPKKQRNEELKKQLKEEPKEEVKKETKKRERKRREKETTTE</sequence>
<name>A0A6A5TU39_9PLEO</name>
<protein>
    <submittedName>
        <fullName evidence="2">Uncharacterized protein</fullName>
    </submittedName>
</protein>
<feature type="compositionally biased region" description="Basic and acidic residues" evidence="1">
    <location>
        <begin position="172"/>
        <end position="199"/>
    </location>
</feature>